<dbReference type="Proteomes" id="UP001523566">
    <property type="component" value="Unassembled WGS sequence"/>
</dbReference>
<dbReference type="Pfam" id="PF05833">
    <property type="entry name" value="NFACT_N"/>
    <property type="match status" value="1"/>
</dbReference>
<evidence type="ECO:0000259" key="6">
    <source>
        <dbReference type="Pfam" id="PF05670"/>
    </source>
</evidence>
<gene>
    <name evidence="5" type="primary">rqcH</name>
    <name evidence="7" type="ORF">NK125_03885</name>
</gene>
<comment type="subunit">
    <text evidence="5">Associates with stalled 50S ribosomal subunits. Binds to RqcP.</text>
</comment>
<comment type="caution">
    <text evidence="7">The sequence shown here is derived from an EMBL/GenBank/DDBJ whole genome shotgun (WGS) entry which is preliminary data.</text>
</comment>
<comment type="similarity">
    <text evidence="5">Belongs to the NEMF family.</text>
</comment>
<dbReference type="InterPro" id="IPR043682">
    <property type="entry name" value="RqcH_bacterial"/>
</dbReference>
<keyword evidence="8" id="KW-1185">Reference proteome</keyword>
<evidence type="ECO:0000256" key="5">
    <source>
        <dbReference type="HAMAP-Rule" id="MF_00844"/>
    </source>
</evidence>
<evidence type="ECO:0000256" key="3">
    <source>
        <dbReference type="ARBA" id="ARBA00022884"/>
    </source>
</evidence>
<dbReference type="Gene3D" id="1.10.8.50">
    <property type="match status" value="1"/>
</dbReference>
<evidence type="ECO:0000313" key="8">
    <source>
        <dbReference type="Proteomes" id="UP001523566"/>
    </source>
</evidence>
<keyword evidence="1 5" id="KW-0820">tRNA-binding</keyword>
<accession>A0ABT1E703</accession>
<dbReference type="InterPro" id="IPR051608">
    <property type="entry name" value="RQC_Subunit_NEMF"/>
</dbReference>
<dbReference type="SUPFAM" id="SSF46946">
    <property type="entry name" value="S13-like H2TH domain"/>
    <property type="match status" value="1"/>
</dbReference>
<proteinExistence type="inferred from homology"/>
<comment type="function">
    <text evidence="5">Key component of the ribosome quality control system (RQC), a ribosome-associated complex that mediates the extraction of incompletely synthesized nascent chains from stalled ribosomes and their subsequent degradation. RqcH recruits Ala-charged tRNA, and with RqcP directs the elongation of stalled nascent chains on 50S ribosomal subunits, leading to non-templated C-terminal alanine extensions (Ala tail). The Ala tail promotes nascent chain degradation. May add between 1 and at least 8 Ala residues. Binds to stalled 50S ribosomal subunits.</text>
</comment>
<name>A0ABT1E703_9FIRM</name>
<dbReference type="HAMAP" id="MF_00844_B">
    <property type="entry name" value="RqcH_B"/>
    <property type="match status" value="1"/>
</dbReference>
<keyword evidence="4 5" id="KW-0648">Protein biosynthesis</keyword>
<evidence type="ECO:0000256" key="2">
    <source>
        <dbReference type="ARBA" id="ARBA00022730"/>
    </source>
</evidence>
<dbReference type="InterPro" id="IPR010979">
    <property type="entry name" value="Ribosomal_uS13-like_H2TH"/>
</dbReference>
<evidence type="ECO:0000256" key="4">
    <source>
        <dbReference type="ARBA" id="ARBA00022917"/>
    </source>
</evidence>
<dbReference type="PANTHER" id="PTHR15239">
    <property type="entry name" value="NUCLEAR EXPORT MEDIATOR FACTOR NEMF"/>
    <property type="match status" value="1"/>
</dbReference>
<dbReference type="EMBL" id="JAMZFW010000004">
    <property type="protein sequence ID" value="MCP1101553.1"/>
    <property type="molecule type" value="Genomic_DNA"/>
</dbReference>
<keyword evidence="2 5" id="KW-0699">rRNA-binding</keyword>
<dbReference type="InterPro" id="IPR008532">
    <property type="entry name" value="NFACT_RNA-bd"/>
</dbReference>
<dbReference type="PANTHER" id="PTHR15239:SF6">
    <property type="entry name" value="RIBOSOME QUALITY CONTROL COMPLEX SUBUNIT NEMF"/>
    <property type="match status" value="1"/>
</dbReference>
<sequence>MALDGVTVANIVYELNQKLAESRINKIAQPETDELLLTLKTREGQVRLLISANPSLPLIYLTKENKPSPMTAPNFCMFLRKHIGSGKILSITQPGLERVIFIDVEHYDELGDLKRKRLVIELMGKHSNIIFLDDQNKILDSIKHVSLSMSSVREVLPGRDYFIPDQNQKRNPFDVSEGDFAAILQEKPMSILKALYQSFTGISPVIAEEICFLCGIDTAISPKDLSEDFYFHLYKQFHYFFENVRNNNYTPTLYLEGQKAVEFSSLTLSHLSYLREERYTSVFPLLFDYYEKKNQQSRIRQKSTDLRHIVQTALDRNGKKYQLQMRQLKDTEDRDKYKEYGELIHTYGYNLEEGAEKLQVLNYYTNQEVTISLDPQKTPQENATKYFDKYNKKKRTAEALQSLTLETKQEIDYLDSLSNSLDIAAKEEDLLEIKEELVESGYIRKRPSKKGKKVKNKPFHYLTKDGFHIYVGKNNLQNDELTFKFATGGDWWFHAKEAPGSHVILKTDDREIPDSAFEDAARLAAFYSKKRNNDKVEVDYSLKKNIKKPNKGKPGFVVYYTNYSIVVDSDISHLEQLD</sequence>
<evidence type="ECO:0000313" key="7">
    <source>
        <dbReference type="EMBL" id="MCP1101553.1"/>
    </source>
</evidence>
<feature type="domain" description="NFACT RNA-binding" evidence="6">
    <location>
        <begin position="457"/>
        <end position="551"/>
    </location>
</feature>
<reference evidence="7 8" key="1">
    <citation type="journal article" date="2022" name="Genome Biol. Evol.">
        <title>Host diet, physiology and behaviors set the stage for Lachnospiraceae cladogenesis.</title>
        <authorList>
            <person name="Vera-Ponce De Leon A."/>
            <person name="Schneider M."/>
            <person name="Jahnes B.C."/>
            <person name="Sadowski V."/>
            <person name="Camuy-Velez L.A."/>
            <person name="Duan J."/>
            <person name="Sabree Z.L."/>
        </authorList>
    </citation>
    <scope>NUCLEOTIDE SEQUENCE [LARGE SCALE GENOMIC DNA]</scope>
    <source>
        <strain evidence="7 8">PAL113</strain>
    </source>
</reference>
<organism evidence="7 8">
    <name type="scientific">Aequitasia blattaphilus</name>
    <dbReference type="NCBI Taxonomy" id="2949332"/>
    <lineage>
        <taxon>Bacteria</taxon>
        <taxon>Bacillati</taxon>
        <taxon>Bacillota</taxon>
        <taxon>Clostridia</taxon>
        <taxon>Lachnospirales</taxon>
        <taxon>Lachnospiraceae</taxon>
        <taxon>Aequitasia</taxon>
    </lineage>
</organism>
<evidence type="ECO:0000256" key="1">
    <source>
        <dbReference type="ARBA" id="ARBA00022555"/>
    </source>
</evidence>
<protein>
    <recommendedName>
        <fullName evidence="5">Rqc2 homolog RqcH</fullName>
        <shortName evidence="5">RqcH</shortName>
    </recommendedName>
</protein>
<keyword evidence="3 5" id="KW-0694">RNA-binding</keyword>
<dbReference type="Pfam" id="PF05670">
    <property type="entry name" value="NFACT-R_1"/>
    <property type="match status" value="1"/>
</dbReference>
<dbReference type="Gene3D" id="2.30.310.10">
    <property type="entry name" value="ibrinogen binding protein from staphylococcus aureus domain"/>
    <property type="match status" value="1"/>
</dbReference>
<dbReference type="RefSeq" id="WP_262065340.1">
    <property type="nucleotide sequence ID" value="NZ_JAMXOD010000004.1"/>
</dbReference>